<evidence type="ECO:0000256" key="3">
    <source>
        <dbReference type="PROSITE-ProRule" id="PRU00023"/>
    </source>
</evidence>
<dbReference type="SUPFAM" id="SSF48403">
    <property type="entry name" value="Ankyrin repeat"/>
    <property type="match status" value="1"/>
</dbReference>
<evidence type="ECO:0000313" key="5">
    <source>
        <dbReference type="EMBL" id="KAK2184811.1"/>
    </source>
</evidence>
<dbReference type="Proteomes" id="UP001209878">
    <property type="component" value="Unassembled WGS sequence"/>
</dbReference>
<reference evidence="5" key="1">
    <citation type="journal article" date="2023" name="Mol. Biol. Evol.">
        <title>Third-Generation Sequencing Reveals the Adaptive Role of the Epigenome in Three Deep-Sea Polychaetes.</title>
        <authorList>
            <person name="Perez M."/>
            <person name="Aroh O."/>
            <person name="Sun Y."/>
            <person name="Lan Y."/>
            <person name="Juniper S.K."/>
            <person name="Young C.R."/>
            <person name="Angers B."/>
            <person name="Qian P.Y."/>
        </authorList>
    </citation>
    <scope>NUCLEOTIDE SEQUENCE</scope>
    <source>
        <strain evidence="5">R07B-5</strain>
    </source>
</reference>
<feature type="repeat" description="ANK" evidence="3">
    <location>
        <begin position="73"/>
        <end position="105"/>
    </location>
</feature>
<dbReference type="PANTHER" id="PTHR24201:SF15">
    <property type="entry name" value="ANKYRIN REPEAT DOMAIN-CONTAINING PROTEIN 66"/>
    <property type="match status" value="1"/>
</dbReference>
<feature type="compositionally biased region" description="Basic residues" evidence="4">
    <location>
        <begin position="575"/>
        <end position="584"/>
    </location>
</feature>
<evidence type="ECO:0000313" key="6">
    <source>
        <dbReference type="Proteomes" id="UP001209878"/>
    </source>
</evidence>
<dbReference type="InterPro" id="IPR002110">
    <property type="entry name" value="Ankyrin_rpt"/>
</dbReference>
<dbReference type="Pfam" id="PF12796">
    <property type="entry name" value="Ank_2"/>
    <property type="match status" value="1"/>
</dbReference>
<dbReference type="Gene3D" id="1.25.40.20">
    <property type="entry name" value="Ankyrin repeat-containing domain"/>
    <property type="match status" value="1"/>
</dbReference>
<comment type="caution">
    <text evidence="5">The sequence shown here is derived from an EMBL/GenBank/DDBJ whole genome shotgun (WGS) entry which is preliminary data.</text>
</comment>
<dbReference type="PROSITE" id="PS50297">
    <property type="entry name" value="ANK_REP_REGION"/>
    <property type="match status" value="2"/>
</dbReference>
<dbReference type="SMART" id="SM00248">
    <property type="entry name" value="ANK"/>
    <property type="match status" value="3"/>
</dbReference>
<evidence type="ECO:0000256" key="4">
    <source>
        <dbReference type="SAM" id="MobiDB-lite"/>
    </source>
</evidence>
<organism evidence="5 6">
    <name type="scientific">Ridgeia piscesae</name>
    <name type="common">Tubeworm</name>
    <dbReference type="NCBI Taxonomy" id="27915"/>
    <lineage>
        <taxon>Eukaryota</taxon>
        <taxon>Metazoa</taxon>
        <taxon>Spiralia</taxon>
        <taxon>Lophotrochozoa</taxon>
        <taxon>Annelida</taxon>
        <taxon>Polychaeta</taxon>
        <taxon>Sedentaria</taxon>
        <taxon>Canalipalpata</taxon>
        <taxon>Sabellida</taxon>
        <taxon>Siboglinidae</taxon>
        <taxon>Ridgeia</taxon>
    </lineage>
</organism>
<keyword evidence="6" id="KW-1185">Reference proteome</keyword>
<dbReference type="PANTHER" id="PTHR24201">
    <property type="entry name" value="ANK_REP_REGION DOMAIN-CONTAINING PROTEIN"/>
    <property type="match status" value="1"/>
</dbReference>
<proteinExistence type="predicted"/>
<feature type="region of interest" description="Disordered" evidence="4">
    <location>
        <begin position="560"/>
        <end position="615"/>
    </location>
</feature>
<keyword evidence="1" id="KW-0677">Repeat</keyword>
<dbReference type="EMBL" id="JAODUO010000252">
    <property type="protein sequence ID" value="KAK2184811.1"/>
    <property type="molecule type" value="Genomic_DNA"/>
</dbReference>
<evidence type="ECO:0000256" key="1">
    <source>
        <dbReference type="ARBA" id="ARBA00022737"/>
    </source>
</evidence>
<dbReference type="InterPro" id="IPR036770">
    <property type="entry name" value="Ankyrin_rpt-contain_sf"/>
</dbReference>
<feature type="compositionally biased region" description="Basic and acidic residues" evidence="4">
    <location>
        <begin position="251"/>
        <end position="260"/>
    </location>
</feature>
<dbReference type="InterPro" id="IPR050776">
    <property type="entry name" value="Ank_Repeat/CDKN_Inhibitor"/>
</dbReference>
<evidence type="ECO:0000256" key="2">
    <source>
        <dbReference type="ARBA" id="ARBA00023043"/>
    </source>
</evidence>
<name>A0AAD9NYK0_RIDPI</name>
<feature type="region of interest" description="Disordered" evidence="4">
    <location>
        <begin position="134"/>
        <end position="158"/>
    </location>
</feature>
<dbReference type="SUPFAM" id="SSF49562">
    <property type="entry name" value="C2 domain (Calcium/lipid-binding domain, CaLB)"/>
    <property type="match status" value="1"/>
</dbReference>
<dbReference type="PROSITE" id="PS50088">
    <property type="entry name" value="ANK_REPEAT"/>
    <property type="match status" value="2"/>
</dbReference>
<protein>
    <submittedName>
        <fullName evidence="5">Uncharacterized protein</fullName>
    </submittedName>
</protein>
<sequence length="630" mass="69777">MGLEQFSDTALHEAVRFGDISEIQEAIKDGCDPNQIGIYQWSPLHEAAHNGDVDIVQLLLDTGGDPNKRDMLRGCTAVHYAALQGYTDCLKLLLGAGGRCDLLNDVGKSGYDVATKECKLILERRLDASQIISQKKDEDVSESDGKVGKQKHEEHKHLSSDVDSILELDSVSMATSNGSNSTCSRACSTESVWSAGRDPVLGHIQLSFEYNIKQKTLKIRVWQLEDLLLPPANTSMISNIYVKSYLQPDNKKSTRRKTEELTVDPSRGSSSKKKPSSDVMTPSTFKFTKALEYNSVTEAMVAERIVDMSVCITQKYTRRSFTIATWHMPLDVAVKKLRKEKFTLRPLIRAEIPENMKVYYCPSDLNVNSSWQRNFSSDPNLKRSSSISGYAVPYNIRAVSDSDLKQVAIGNSMQQKIPSIEITMPQPEDDPELQDALRQILVMEKDEKSVSESDIVEMHDFDVDGGSNTVQVEVHKTTETSVEFRGVKVVDVTKTPQVAVHIEGTDQSAKDDSVRLSQVMIGDDIKSEDVIIPIQEAMVAGQKVALGSLETIEMSSLDQSGDHYLNVPASLTTGKQKKGKKKKAMPSSKRASDSQPETSMMHTRRTEVQLPIATALDLPEVHSSCKNTSV</sequence>
<dbReference type="Gene3D" id="2.60.40.150">
    <property type="entry name" value="C2 domain"/>
    <property type="match status" value="1"/>
</dbReference>
<accession>A0AAD9NYK0</accession>
<dbReference type="AlphaFoldDB" id="A0AAD9NYK0"/>
<feature type="repeat" description="ANK" evidence="3">
    <location>
        <begin position="39"/>
        <end position="71"/>
    </location>
</feature>
<feature type="region of interest" description="Disordered" evidence="4">
    <location>
        <begin position="251"/>
        <end position="280"/>
    </location>
</feature>
<gene>
    <name evidence="5" type="ORF">NP493_252g05092</name>
</gene>
<keyword evidence="2 3" id="KW-0040">ANK repeat</keyword>
<dbReference type="InterPro" id="IPR035892">
    <property type="entry name" value="C2_domain_sf"/>
</dbReference>